<reference evidence="2 3" key="1">
    <citation type="submission" date="2014-10" db="EMBL/GenBank/DDBJ databases">
        <title>Genome sequence of Ponticoccus sp. strain UMTAT08 isolated from clonal culture of toxic dinoflagellate Alexandrium tamiyavanichii.</title>
        <authorList>
            <person name="Gan H.Y."/>
            <person name="Muhd D.-D."/>
            <person name="Mohd Noor M.E."/>
            <person name="Yeong Y.S."/>
            <person name="Usup G."/>
        </authorList>
    </citation>
    <scope>NUCLEOTIDE SEQUENCE [LARGE SCALE GENOMIC DNA]</scope>
    <source>
        <strain evidence="2 3">UMTAT08</strain>
    </source>
</reference>
<dbReference type="AlphaFoldDB" id="A0A0B3SY72"/>
<evidence type="ECO:0000313" key="2">
    <source>
        <dbReference type="EMBL" id="KHQ55359.1"/>
    </source>
</evidence>
<sequence length="115" mass="12146">MLKLRPFIGVLLAMVLALTGLSAANARGQADPAGSMVICRGLTVVTVLVDDEGQPVEPPHICPDAATVLFVETGAIALPLALALTWRTVDWEQPETILAEQAKAQARARGPPRIL</sequence>
<evidence type="ECO:0000313" key="3">
    <source>
        <dbReference type="Proteomes" id="UP000030960"/>
    </source>
</evidence>
<keyword evidence="1" id="KW-0732">Signal</keyword>
<organism evidence="2 3">
    <name type="scientific">Mameliella alba</name>
    <dbReference type="NCBI Taxonomy" id="561184"/>
    <lineage>
        <taxon>Bacteria</taxon>
        <taxon>Pseudomonadati</taxon>
        <taxon>Pseudomonadota</taxon>
        <taxon>Alphaproteobacteria</taxon>
        <taxon>Rhodobacterales</taxon>
        <taxon>Roseobacteraceae</taxon>
        <taxon>Mameliella</taxon>
    </lineage>
</organism>
<protein>
    <submittedName>
        <fullName evidence="2">Uncharacterized protein</fullName>
    </submittedName>
</protein>
<dbReference type="Proteomes" id="UP000030960">
    <property type="component" value="Unassembled WGS sequence"/>
</dbReference>
<feature type="chain" id="PRO_5002081809" evidence="1">
    <location>
        <begin position="27"/>
        <end position="115"/>
    </location>
</feature>
<dbReference type="EMBL" id="JSUQ01000001">
    <property type="protein sequence ID" value="KHQ55359.1"/>
    <property type="molecule type" value="Genomic_DNA"/>
</dbReference>
<evidence type="ECO:0000256" key="1">
    <source>
        <dbReference type="SAM" id="SignalP"/>
    </source>
</evidence>
<accession>A0A0B3SY72</accession>
<proteinExistence type="predicted"/>
<dbReference type="STRING" id="561184.SAMN05216376_103399"/>
<gene>
    <name evidence="2" type="ORF">OA50_00395</name>
</gene>
<comment type="caution">
    <text evidence="2">The sequence shown here is derived from an EMBL/GenBank/DDBJ whole genome shotgun (WGS) entry which is preliminary data.</text>
</comment>
<feature type="signal peptide" evidence="1">
    <location>
        <begin position="1"/>
        <end position="26"/>
    </location>
</feature>
<dbReference type="RefSeq" id="WP_052244218.1">
    <property type="nucleotide sequence ID" value="NZ_JSUQ01000001.1"/>
</dbReference>
<name>A0A0B3SY72_9RHOB</name>
<keyword evidence="3" id="KW-1185">Reference proteome</keyword>